<gene>
    <name evidence="2" type="ORF">HN018_25050</name>
</gene>
<keyword evidence="3" id="KW-1185">Reference proteome</keyword>
<feature type="domain" description="DUF2382" evidence="1">
    <location>
        <begin position="24"/>
        <end position="134"/>
    </location>
</feature>
<dbReference type="AlphaFoldDB" id="A0A6M8HY18"/>
<protein>
    <submittedName>
        <fullName evidence="2">YsnF/AvaK domain-containing protein</fullName>
    </submittedName>
</protein>
<evidence type="ECO:0000313" key="3">
    <source>
        <dbReference type="Proteomes" id="UP000500767"/>
    </source>
</evidence>
<geneLocation type="plasmid" evidence="2 3">
    <name>unnamed2</name>
</geneLocation>
<dbReference type="EMBL" id="CP053710">
    <property type="protein sequence ID" value="QKE93449.1"/>
    <property type="molecule type" value="Genomic_DNA"/>
</dbReference>
<dbReference type="InterPro" id="IPR019060">
    <property type="entry name" value="DUF2382"/>
</dbReference>
<proteinExistence type="predicted"/>
<reference evidence="2 3" key="1">
    <citation type="journal article" date="2014" name="World J. Microbiol. Biotechnol.">
        <title>Biodiversity and physiological characteristics of Antarctic and Arctic lichens-associated bacteria.</title>
        <authorList>
            <person name="Lee Y.M."/>
            <person name="Kim E.H."/>
            <person name="Lee H.K."/>
            <person name="Hong S.G."/>
        </authorList>
    </citation>
    <scope>NUCLEOTIDE SEQUENCE [LARGE SCALE GENOMIC DNA]</scope>
    <source>
        <strain evidence="2 3">PAMC 26569</strain>
        <plasmid evidence="2">unnamed2</plasmid>
    </source>
</reference>
<dbReference type="KEGG" id="lck:HN018_25050"/>
<dbReference type="Pfam" id="PF09557">
    <property type="entry name" value="DUF2382"/>
    <property type="match status" value="1"/>
</dbReference>
<name>A0A6M8HY18_9PROT</name>
<accession>A0A6M8HY18</accession>
<organism evidence="2 3">
    <name type="scientific">Lichenicola cladoniae</name>
    <dbReference type="NCBI Taxonomy" id="1484109"/>
    <lineage>
        <taxon>Bacteria</taxon>
        <taxon>Pseudomonadati</taxon>
        <taxon>Pseudomonadota</taxon>
        <taxon>Alphaproteobacteria</taxon>
        <taxon>Acetobacterales</taxon>
        <taxon>Acetobacteraceae</taxon>
        <taxon>Lichenicola</taxon>
    </lineage>
</organism>
<evidence type="ECO:0000313" key="2">
    <source>
        <dbReference type="EMBL" id="QKE93449.1"/>
    </source>
</evidence>
<evidence type="ECO:0000259" key="1">
    <source>
        <dbReference type="Pfam" id="PF09557"/>
    </source>
</evidence>
<dbReference type="RefSeq" id="WP_171837122.1">
    <property type="nucleotide sequence ID" value="NZ_CP053710.1"/>
</dbReference>
<dbReference type="Proteomes" id="UP000500767">
    <property type="component" value="Plasmid unnamed2"/>
</dbReference>
<keyword evidence="2" id="KW-0614">Plasmid</keyword>
<sequence>MAQNPQNPASDGEAVVPRREEQVLALHAEEIAVAKRVIAGDTVRISKATRSHDQLVQETLTHQRIEVTHVPIGRYVDCAPSIREEGGLTIMPVIEEVVVTERRLLLKEEIHIRRVQVTENYTETVIVRVEEASVERIPAAVRGR</sequence>